<feature type="transmembrane region" description="Helical" evidence="2">
    <location>
        <begin position="417"/>
        <end position="442"/>
    </location>
</feature>
<keyword evidence="2" id="KW-0812">Transmembrane</keyword>
<feature type="coiled-coil region" evidence="1">
    <location>
        <begin position="637"/>
        <end position="664"/>
    </location>
</feature>
<sequence>MRTPADAAGAAASAPAPDTMCVLAPRFSVPPHLMGSFKAGFQGFFDHIKPKECGMHFFGFTVDEANHMVLSREAYANADGLLAHLANVEAPLAAALKIGEMVSLEVHAPLAEVERLREKLAPLGCTFYVRDPGGKLYEAASPKEWGTGVDDHAVLVVPRYKVPKENMQDFRRKFYAGTQAEEHGLLYSGFSADETNRCVVCHEAFRDAECLLSHLANADPDLAELESMEVHGPAAEIAKLRIPLAARGCRYFYATQPGSKTWMFGPGVPFPPLDGDEGMANVDVIALLRTSANRMIEQMQAKVDKGSRTRTLVEERVASFSDKAKDFVVNEMNSTARALLKAIDDEDASLVLAFNEALEVSMPPLSVILAGIMSPALLQAQFINHLIQLLVLFWPAFLGTAISLVVDYGVVCDIPGMRAWTCTAFVLSGMLVVSHTLLLSQLSNGVTALRKKSQEVQERLIENAADGETDLSDMQEIVVGGTVLIQEALLVEDGLRRSKLNDIIGVCSSLWFVVVVWNFVLVIGWTFVPGQISFYTGDVDDTPQGAFCGQWASVFVARLICILTPVVFFLNIAGVVYWAIGKVLGSKVLEGALLGAAKSIDDGNAGVPLATIVTKALVLRAAPDAERARLAVALGEALRLTKMRQGLEQKLDQVQSQINRGKLDRKRLKTLVRDHGDGMEEQLQRLEKAGAEDTVAWKEKGAELALAAQQRAEATSKVVTAELDKVVQQITELAEEVKNSQAVKDAVEKAQQAVVDARAAAEQAAVQAQEAARQAQEAAQEGLAQAKSGIEAGIAYAQSDEVQAALAQAQAQASAGLAQAQSSVEAGIAYAQSDEVQAALAQAQDQARGMAAQAQAQASAGLTQAQRGVETGLAYAQSDAALAALAQVQEQAKGMASQAQSGLESGIASAQSQSEEARAAIVQAAGEAKRKATGK</sequence>
<keyword evidence="2" id="KW-0472">Membrane</keyword>
<reference evidence="3" key="1">
    <citation type="submission" date="2021-01" db="EMBL/GenBank/DDBJ databases">
        <authorList>
            <person name="Corre E."/>
            <person name="Pelletier E."/>
            <person name="Niang G."/>
            <person name="Scheremetjew M."/>
            <person name="Finn R."/>
            <person name="Kale V."/>
            <person name="Holt S."/>
            <person name="Cochrane G."/>
            <person name="Meng A."/>
            <person name="Brown T."/>
            <person name="Cohen L."/>
        </authorList>
    </citation>
    <scope>NUCLEOTIDE SEQUENCE</scope>
    <source>
        <strain evidence="3">RCC3387</strain>
    </source>
</reference>
<evidence type="ECO:0008006" key="4">
    <source>
        <dbReference type="Google" id="ProtNLM"/>
    </source>
</evidence>
<feature type="transmembrane region" description="Helical" evidence="2">
    <location>
        <begin position="503"/>
        <end position="528"/>
    </location>
</feature>
<organism evidence="3">
    <name type="scientific">Zooxanthella nutricula</name>
    <dbReference type="NCBI Taxonomy" id="1333877"/>
    <lineage>
        <taxon>Eukaryota</taxon>
        <taxon>Sar</taxon>
        <taxon>Alveolata</taxon>
        <taxon>Dinophyceae</taxon>
        <taxon>Peridiniales</taxon>
        <taxon>Peridiniales incertae sedis</taxon>
        <taxon>Zooxanthella</taxon>
    </lineage>
</organism>
<evidence type="ECO:0000256" key="2">
    <source>
        <dbReference type="SAM" id="Phobius"/>
    </source>
</evidence>
<dbReference type="EMBL" id="HBGW01019500">
    <property type="protein sequence ID" value="CAD9530172.1"/>
    <property type="molecule type" value="Transcribed_RNA"/>
</dbReference>
<accession>A0A7S2IV82</accession>
<evidence type="ECO:0000313" key="3">
    <source>
        <dbReference type="EMBL" id="CAD9530172.1"/>
    </source>
</evidence>
<gene>
    <name evidence="3" type="ORF">BRAN1462_LOCUS12338</name>
</gene>
<feature type="transmembrane region" description="Helical" evidence="2">
    <location>
        <begin position="555"/>
        <end position="580"/>
    </location>
</feature>
<feature type="transmembrane region" description="Helical" evidence="2">
    <location>
        <begin position="360"/>
        <end position="378"/>
    </location>
</feature>
<dbReference type="AlphaFoldDB" id="A0A7S2IV82"/>
<name>A0A7S2IV82_9DINO</name>
<proteinExistence type="predicted"/>
<feature type="coiled-coil region" evidence="1">
    <location>
        <begin position="723"/>
        <end position="781"/>
    </location>
</feature>
<feature type="transmembrane region" description="Helical" evidence="2">
    <location>
        <begin position="390"/>
        <end position="411"/>
    </location>
</feature>
<keyword evidence="2" id="KW-1133">Transmembrane helix</keyword>
<keyword evidence="1" id="KW-0175">Coiled coil</keyword>
<protein>
    <recommendedName>
        <fullName evidence="4">ABM domain-containing protein</fullName>
    </recommendedName>
</protein>
<evidence type="ECO:0000256" key="1">
    <source>
        <dbReference type="SAM" id="Coils"/>
    </source>
</evidence>